<evidence type="ECO:0000256" key="6">
    <source>
        <dbReference type="ARBA" id="ARBA00022777"/>
    </source>
</evidence>
<evidence type="ECO:0000256" key="3">
    <source>
        <dbReference type="ARBA" id="ARBA00012132"/>
    </source>
</evidence>
<comment type="subcellular location">
    <subcellularLocation>
        <location evidence="1">Endoplasmic reticulum membrane</location>
        <topology evidence="1">Multi-pass membrane protein</topology>
    </subcellularLocation>
</comment>
<dbReference type="eggNOG" id="KOG2468">
    <property type="taxonomic scope" value="Eukaryota"/>
</dbReference>
<dbReference type="EMBL" id="AP006500">
    <property type="protein sequence ID" value="BAM82629.1"/>
    <property type="molecule type" value="Genomic_DNA"/>
</dbReference>
<feature type="transmembrane region" description="Helical" evidence="11">
    <location>
        <begin position="200"/>
        <end position="222"/>
    </location>
</feature>
<dbReference type="KEGG" id="cme:CYME_CMR461C"/>
<keyword evidence="6" id="KW-0418">Kinase</keyword>
<dbReference type="HOGENOM" id="CLU_345263_0_0_1"/>
<evidence type="ECO:0000256" key="5">
    <source>
        <dbReference type="ARBA" id="ARBA00022692"/>
    </source>
</evidence>
<feature type="transmembrane region" description="Helical" evidence="11">
    <location>
        <begin position="559"/>
        <end position="577"/>
    </location>
</feature>
<evidence type="ECO:0000256" key="9">
    <source>
        <dbReference type="ARBA" id="ARBA00023136"/>
    </source>
</evidence>
<feature type="region of interest" description="Disordered" evidence="10">
    <location>
        <begin position="81"/>
        <end position="100"/>
    </location>
</feature>
<dbReference type="Gramene" id="CMR461CT">
    <property type="protein sequence ID" value="CMR461CT"/>
    <property type="gene ID" value="CMR461C"/>
</dbReference>
<dbReference type="InterPro" id="IPR032974">
    <property type="entry name" value="Polypren_kinase"/>
</dbReference>
<feature type="transmembrane region" description="Helical" evidence="11">
    <location>
        <begin position="504"/>
        <end position="524"/>
    </location>
</feature>
<accession>M1VBF1</accession>
<evidence type="ECO:0000256" key="8">
    <source>
        <dbReference type="ARBA" id="ARBA00022989"/>
    </source>
</evidence>
<evidence type="ECO:0000256" key="2">
    <source>
        <dbReference type="ARBA" id="ARBA00010794"/>
    </source>
</evidence>
<dbReference type="EC" id="2.7.1.108" evidence="3"/>
<evidence type="ECO:0000256" key="4">
    <source>
        <dbReference type="ARBA" id="ARBA00022679"/>
    </source>
</evidence>
<dbReference type="GO" id="GO:0004168">
    <property type="term" value="F:dolichol kinase activity"/>
    <property type="evidence" value="ECO:0007669"/>
    <property type="project" value="UniProtKB-EC"/>
</dbReference>
<evidence type="ECO:0000256" key="7">
    <source>
        <dbReference type="ARBA" id="ARBA00022824"/>
    </source>
</evidence>
<dbReference type="AlphaFoldDB" id="M1VBF1"/>
<name>M1VBF1_CYAM1</name>
<evidence type="ECO:0000313" key="13">
    <source>
        <dbReference type="Proteomes" id="UP000007014"/>
    </source>
</evidence>
<protein>
    <recommendedName>
        <fullName evidence="3">dolichol kinase</fullName>
        <ecNumber evidence="3">2.7.1.108</ecNumber>
    </recommendedName>
</protein>
<sequence length="819" mass="89930">MTYALDLGSSWDGFIVIGTLVVQFILRCEADRSKDEFAKQVELLSLVTAGAVLVSAFRRAACEPCHRKAATRRILDSASSSLDATASEHKTSGTGQTAVRARQRFRRARDQGLLVGLFLPFLCILGALRANLLTPAQAVHSLSLAFCQAWCAAWTWHLVPEETPAPAASGDRAFCRKRRPVGTALLSKVPPLELNSDKEGAGLCWAFLLELLWLHLVPLVILRRLSGTSWMPICTATVATLIVRKTLASDAFAGTFTYGEALLVSFLVTVAWFSPFHMFPTALGSWHVVGVHQSHPAVWQEHSCFSVEKRLVPAMHSELAADVKRSGVEAIPLFHLFKARRISAASCTEACGCDAQPPRQHGSPGTLQQSRHISHACPYRRLMQRYLLKTSVELATAGILFVNHWHRWLAGWNQGHRARASSCGAVGIALRSQQVSAVRNLLRRFARPLGLALPLALILPLNYLMARRTLKRLSSMNSGSFSDCTDADAAEPFRLLCSWMTRDVSIMVLVLYWAVTLAVGIFALGPHRWKWRRIVARKYYHLLALLLFMPVILRQDPLLWQFLSFAQTVALAVLIALELARISGTNAAFPLERHSPSKAAYLVAGTSMHQVFDGGHDDGVSAAASGDRTTPSMDASLGASGGTQSRPSCDVTRGRSFYESVHQFMTTLVDERDQGSVIVSHLYLLLGCAAPGWLLLGLLERFSASNGSWTSLLTDWSSGLLSLGVFDTAACILGSRFGRHHWPHSRKTIEGSLGGFIATWLCQLLLQQWHAPNVFHVNWTALARFSGAVFLCTVFEALTAQNDNLVLPMFCFAVLGLFG</sequence>
<evidence type="ECO:0000313" key="12">
    <source>
        <dbReference type="EMBL" id="BAM82629.1"/>
    </source>
</evidence>
<gene>
    <name evidence="12" type="ORF">CYME_CMR461C</name>
</gene>
<keyword evidence="7" id="KW-0256">Endoplasmic reticulum</keyword>
<keyword evidence="5 11" id="KW-0812">Transmembrane</keyword>
<dbReference type="PANTHER" id="PTHR13205:SF15">
    <property type="entry name" value="DOLICHOL KINASE"/>
    <property type="match status" value="1"/>
</dbReference>
<feature type="transmembrane region" description="Helical" evidence="11">
    <location>
        <begin position="682"/>
        <end position="699"/>
    </location>
</feature>
<keyword evidence="4" id="KW-0808">Transferase</keyword>
<keyword evidence="13" id="KW-1185">Reference proteome</keyword>
<dbReference type="GeneID" id="16996876"/>
<dbReference type="STRING" id="280699.M1VBF1"/>
<reference evidence="12 13" key="1">
    <citation type="journal article" date="2004" name="Nature">
        <title>Genome sequence of the ultrasmall unicellular red alga Cyanidioschyzon merolae 10D.</title>
        <authorList>
            <person name="Matsuzaki M."/>
            <person name="Misumi O."/>
            <person name="Shin-i T."/>
            <person name="Maruyama S."/>
            <person name="Takahara M."/>
            <person name="Miyagishima S."/>
            <person name="Mori T."/>
            <person name="Nishida K."/>
            <person name="Yagisawa F."/>
            <person name="Nishida K."/>
            <person name="Yoshida Y."/>
            <person name="Nishimura Y."/>
            <person name="Nakao S."/>
            <person name="Kobayashi T."/>
            <person name="Momoyama Y."/>
            <person name="Higashiyama T."/>
            <person name="Minoda A."/>
            <person name="Sano M."/>
            <person name="Nomoto H."/>
            <person name="Oishi K."/>
            <person name="Hayashi H."/>
            <person name="Ohta F."/>
            <person name="Nishizaka S."/>
            <person name="Haga S."/>
            <person name="Miura S."/>
            <person name="Morishita T."/>
            <person name="Kabeya Y."/>
            <person name="Terasawa K."/>
            <person name="Suzuki Y."/>
            <person name="Ishii Y."/>
            <person name="Asakawa S."/>
            <person name="Takano H."/>
            <person name="Ohta N."/>
            <person name="Kuroiwa H."/>
            <person name="Tanaka K."/>
            <person name="Shimizu N."/>
            <person name="Sugano S."/>
            <person name="Sato N."/>
            <person name="Nozaki H."/>
            <person name="Ogasawara N."/>
            <person name="Kohara Y."/>
            <person name="Kuroiwa T."/>
        </authorList>
    </citation>
    <scope>NUCLEOTIDE SEQUENCE [LARGE SCALE GENOMIC DNA]</scope>
    <source>
        <strain evidence="12 13">10D</strain>
    </source>
</reference>
<feature type="transmembrane region" description="Helical" evidence="11">
    <location>
        <begin position="112"/>
        <end position="132"/>
    </location>
</feature>
<dbReference type="GO" id="GO:0043048">
    <property type="term" value="P:dolichyl monophosphate biosynthetic process"/>
    <property type="evidence" value="ECO:0007669"/>
    <property type="project" value="TreeGrafter"/>
</dbReference>
<dbReference type="GO" id="GO:0005789">
    <property type="term" value="C:endoplasmic reticulum membrane"/>
    <property type="evidence" value="ECO:0007669"/>
    <property type="project" value="UniProtKB-SubCell"/>
</dbReference>
<feature type="transmembrane region" description="Helical" evidence="11">
    <location>
        <begin position="719"/>
        <end position="737"/>
    </location>
</feature>
<dbReference type="OrthoDB" id="377083at2759"/>
<comment type="similarity">
    <text evidence="2">Belongs to the polyprenol kinase family.</text>
</comment>
<evidence type="ECO:0000256" key="10">
    <source>
        <dbReference type="SAM" id="MobiDB-lite"/>
    </source>
</evidence>
<evidence type="ECO:0000256" key="1">
    <source>
        <dbReference type="ARBA" id="ARBA00004477"/>
    </source>
</evidence>
<evidence type="ECO:0000256" key="11">
    <source>
        <dbReference type="SAM" id="Phobius"/>
    </source>
</evidence>
<proteinExistence type="inferred from homology"/>
<feature type="region of interest" description="Disordered" evidence="10">
    <location>
        <begin position="623"/>
        <end position="650"/>
    </location>
</feature>
<keyword evidence="8 11" id="KW-1133">Transmembrane helix</keyword>
<reference evidence="12 13" key="2">
    <citation type="journal article" date="2007" name="BMC Biol.">
        <title>A 100%-complete sequence reveals unusually simple genomic features in the hot-spring red alga Cyanidioschyzon merolae.</title>
        <authorList>
            <person name="Nozaki H."/>
            <person name="Takano H."/>
            <person name="Misumi O."/>
            <person name="Terasawa K."/>
            <person name="Matsuzaki M."/>
            <person name="Maruyama S."/>
            <person name="Nishida K."/>
            <person name="Yagisawa F."/>
            <person name="Yoshida Y."/>
            <person name="Fujiwara T."/>
            <person name="Takio S."/>
            <person name="Tamura K."/>
            <person name="Chung S.J."/>
            <person name="Nakamura S."/>
            <person name="Kuroiwa H."/>
            <person name="Tanaka K."/>
            <person name="Sato N."/>
            <person name="Kuroiwa T."/>
        </authorList>
    </citation>
    <scope>NUCLEOTIDE SEQUENCE [LARGE SCALE GENOMIC DNA]</scope>
    <source>
        <strain evidence="12 13">10D</strain>
    </source>
</reference>
<organism evidence="12 13">
    <name type="scientific">Cyanidioschyzon merolae (strain NIES-3377 / 10D)</name>
    <name type="common">Unicellular red alga</name>
    <dbReference type="NCBI Taxonomy" id="280699"/>
    <lineage>
        <taxon>Eukaryota</taxon>
        <taxon>Rhodophyta</taxon>
        <taxon>Bangiophyceae</taxon>
        <taxon>Cyanidiales</taxon>
        <taxon>Cyanidiaceae</taxon>
        <taxon>Cyanidioschyzon</taxon>
    </lineage>
</organism>
<keyword evidence="9 11" id="KW-0472">Membrane</keyword>
<dbReference type="PANTHER" id="PTHR13205">
    <property type="entry name" value="TRANSMEMBRANE PROTEIN 15-RELATED"/>
    <property type="match status" value="1"/>
</dbReference>
<feature type="transmembrane region" description="Helical" evidence="11">
    <location>
        <begin position="536"/>
        <end position="553"/>
    </location>
</feature>
<dbReference type="Proteomes" id="UP000007014">
    <property type="component" value="Chromosome 18"/>
</dbReference>
<dbReference type="RefSeq" id="XP_005538665.1">
    <property type="nucleotide sequence ID" value="XM_005538608.1"/>
</dbReference>